<proteinExistence type="predicted"/>
<name>A0A0B7H5Q1_9FLAO</name>
<evidence type="ECO:0000313" key="1">
    <source>
        <dbReference type="EMBL" id="CEN32963.1"/>
    </source>
</evidence>
<dbReference type="EMBL" id="CDOE01000022">
    <property type="protein sequence ID" value="CEN32963.1"/>
    <property type="molecule type" value="Genomic_DNA"/>
</dbReference>
<accession>A0A0B7H5Q1</accession>
<organism evidence="1 2">
    <name type="scientific">Capnocytophaga canimorsus</name>
    <dbReference type="NCBI Taxonomy" id="28188"/>
    <lineage>
        <taxon>Bacteria</taxon>
        <taxon>Pseudomonadati</taxon>
        <taxon>Bacteroidota</taxon>
        <taxon>Flavobacteriia</taxon>
        <taxon>Flavobacteriales</taxon>
        <taxon>Flavobacteriaceae</taxon>
        <taxon>Capnocytophaga</taxon>
    </lineage>
</organism>
<protein>
    <submittedName>
        <fullName evidence="1">Uncharacterized protein</fullName>
    </submittedName>
</protein>
<evidence type="ECO:0000313" key="2">
    <source>
        <dbReference type="Proteomes" id="UP000044026"/>
    </source>
</evidence>
<sequence length="44" mass="4793">MKIINSILGVSYEAGATDSSAEYENSDRLGFFSWSPHKLTTGLV</sequence>
<reference evidence="1 2" key="1">
    <citation type="submission" date="2015-01" db="EMBL/GenBank/DDBJ databases">
        <authorList>
            <person name="Xiang T."/>
            <person name="Song Y."/>
            <person name="Huang L."/>
            <person name="Wang B."/>
            <person name="Wu P."/>
        </authorList>
    </citation>
    <scope>NUCLEOTIDE SEQUENCE [LARGE SCALE GENOMIC DNA]</scope>
    <source>
        <strain evidence="1 2">Cc12</strain>
    </source>
</reference>
<dbReference type="Proteomes" id="UP000044026">
    <property type="component" value="Unassembled WGS sequence"/>
</dbReference>
<dbReference type="AlphaFoldDB" id="A0A0B7H5Q1"/>
<gene>
    <name evidence="1" type="ORF">CCAN12_290006</name>
</gene>